<evidence type="ECO:0000256" key="3">
    <source>
        <dbReference type="ARBA" id="ARBA00006270"/>
    </source>
</evidence>
<dbReference type="InterPro" id="IPR001806">
    <property type="entry name" value="Small_GTPase"/>
</dbReference>
<evidence type="ECO:0000256" key="13">
    <source>
        <dbReference type="ARBA" id="ARBA00023136"/>
    </source>
</evidence>
<dbReference type="Ensembl" id="ENSOKIT00005069318.1">
    <property type="protein sequence ID" value="ENSOKIP00005065205.1"/>
    <property type="gene ID" value="ENSOKIG00005028000.1"/>
</dbReference>
<dbReference type="SMART" id="SM00175">
    <property type="entry name" value="RAB"/>
    <property type="match status" value="1"/>
</dbReference>
<evidence type="ECO:0000313" key="22">
    <source>
        <dbReference type="Proteomes" id="UP000694557"/>
    </source>
</evidence>
<evidence type="ECO:0000256" key="19">
    <source>
        <dbReference type="ARBA" id="ARBA00055612"/>
    </source>
</evidence>
<dbReference type="GO" id="GO:0031410">
    <property type="term" value="C:cytoplasmic vesicle"/>
    <property type="evidence" value="ECO:0007669"/>
    <property type="project" value="UniProtKB-SubCell"/>
</dbReference>
<dbReference type="InterPro" id="IPR005225">
    <property type="entry name" value="Small_GTP-bd"/>
</dbReference>
<dbReference type="GO" id="GO:0005525">
    <property type="term" value="F:GTP binding"/>
    <property type="evidence" value="ECO:0007669"/>
    <property type="project" value="UniProtKB-KW"/>
</dbReference>
<dbReference type="SUPFAM" id="SSF52540">
    <property type="entry name" value="P-loop containing nucleoside triphosphate hydrolases"/>
    <property type="match status" value="1"/>
</dbReference>
<proteinExistence type="inferred from homology"/>
<dbReference type="GO" id="GO:0005793">
    <property type="term" value="C:endoplasmic reticulum-Golgi intermediate compartment"/>
    <property type="evidence" value="ECO:0007669"/>
    <property type="project" value="UniProtKB-SubCell"/>
</dbReference>
<evidence type="ECO:0000256" key="12">
    <source>
        <dbReference type="ARBA" id="ARBA00023134"/>
    </source>
</evidence>
<keyword evidence="13" id="KW-0472">Membrane</keyword>
<evidence type="ECO:0000256" key="7">
    <source>
        <dbReference type="ARBA" id="ARBA00022741"/>
    </source>
</evidence>
<dbReference type="EC" id="3.6.5.2" evidence="4"/>
<dbReference type="GO" id="GO:0015031">
    <property type="term" value="P:protein transport"/>
    <property type="evidence" value="ECO:0007669"/>
    <property type="project" value="UniProtKB-KW"/>
</dbReference>
<keyword evidence="8" id="KW-0378">Hydrolase</keyword>
<protein>
    <recommendedName>
        <fullName evidence="20">Ras-related protein Rab-6B</fullName>
        <ecNumber evidence="4">3.6.5.2</ecNumber>
    </recommendedName>
</protein>
<dbReference type="PRINTS" id="PR00449">
    <property type="entry name" value="RASTRNSFRMNG"/>
</dbReference>
<comment type="subcellular location">
    <subcellularLocation>
        <location evidence="2">Cytoplasmic vesicle</location>
    </subcellularLocation>
    <subcellularLocation>
        <location evidence="1">Endoplasmic reticulum-Golgi intermediate compartment</location>
    </subcellularLocation>
    <subcellularLocation>
        <location evidence="17">Golgi apparatus membrane</location>
        <topology evidence="17">Lipid-anchor</topology>
    </subcellularLocation>
</comment>
<comment type="function">
    <text evidence="19">The small GTPases Rab are key regulators of intracellular membrane trafficking, from the formation of transport vesicles to their fusion with membranes. Rabs cycle between active GTP-bound and inactive GDP-bound states. In their active state, drive transport of vesicular carriers from donor organelles to acceptor organelles to regulate the membrane traffic that maintains organelle identity and morphology. Recruits VPS13B to the Golgi membrane. Regulates the compacted morphology of the Golgi. Seems to have a role in retrograde membrane traffic at the level of the Golgi complex. May function in retrograde transport in neuronal cells. Plays a role in neuron projection development.</text>
</comment>
<keyword evidence="14" id="KW-0449">Lipoprotein</keyword>
<organism evidence="21 22">
    <name type="scientific">Oncorhynchus kisutch</name>
    <name type="common">Coho salmon</name>
    <name type="synonym">Salmo kisutch</name>
    <dbReference type="NCBI Taxonomy" id="8019"/>
    <lineage>
        <taxon>Eukaryota</taxon>
        <taxon>Metazoa</taxon>
        <taxon>Chordata</taxon>
        <taxon>Craniata</taxon>
        <taxon>Vertebrata</taxon>
        <taxon>Euteleostomi</taxon>
        <taxon>Actinopterygii</taxon>
        <taxon>Neopterygii</taxon>
        <taxon>Teleostei</taxon>
        <taxon>Protacanthopterygii</taxon>
        <taxon>Salmoniformes</taxon>
        <taxon>Salmonidae</taxon>
        <taxon>Salmoninae</taxon>
        <taxon>Oncorhynchus</taxon>
    </lineage>
</organism>
<dbReference type="PROSITE" id="PS51419">
    <property type="entry name" value="RAB"/>
    <property type="match status" value="1"/>
</dbReference>
<evidence type="ECO:0000256" key="14">
    <source>
        <dbReference type="ARBA" id="ARBA00023288"/>
    </source>
</evidence>
<dbReference type="AlphaFoldDB" id="A0A8C7I0E1"/>
<dbReference type="SMART" id="SM00173">
    <property type="entry name" value="RAS"/>
    <property type="match status" value="1"/>
</dbReference>
<accession>A0A8C7I0E1</accession>
<keyword evidence="7" id="KW-0547">Nucleotide-binding</keyword>
<dbReference type="SMART" id="SM00176">
    <property type="entry name" value="RAN"/>
    <property type="match status" value="1"/>
</dbReference>
<evidence type="ECO:0000256" key="17">
    <source>
        <dbReference type="ARBA" id="ARBA00037794"/>
    </source>
</evidence>
<evidence type="ECO:0000256" key="20">
    <source>
        <dbReference type="ARBA" id="ARBA00067790"/>
    </source>
</evidence>
<keyword evidence="12" id="KW-0342">GTP-binding</keyword>
<evidence type="ECO:0000256" key="6">
    <source>
        <dbReference type="ARBA" id="ARBA00022481"/>
    </source>
</evidence>
<evidence type="ECO:0000256" key="2">
    <source>
        <dbReference type="ARBA" id="ARBA00004541"/>
    </source>
</evidence>
<keyword evidence="11" id="KW-0333">Golgi apparatus</keyword>
<evidence type="ECO:0000256" key="8">
    <source>
        <dbReference type="ARBA" id="ARBA00022801"/>
    </source>
</evidence>
<keyword evidence="15" id="KW-0636">Prenylation</keyword>
<dbReference type="Gene3D" id="3.40.50.300">
    <property type="entry name" value="P-loop containing nucleotide triphosphate hydrolases"/>
    <property type="match status" value="1"/>
</dbReference>
<dbReference type="Pfam" id="PF00071">
    <property type="entry name" value="Ras"/>
    <property type="match status" value="1"/>
</dbReference>
<evidence type="ECO:0000256" key="9">
    <source>
        <dbReference type="ARBA" id="ARBA00022892"/>
    </source>
</evidence>
<keyword evidence="16" id="KW-0968">Cytoplasmic vesicle</keyword>
<sequence length="381" mass="41756">MYSLFQHKQLECHSLCSKTHLTPHLSLSLSLSLPLSSSLPLSLSLSLFLSLSFSIPLPLSSSLSLSLPLPLSLFLYPSSSLFLSLPLSSSLSLSLSLSSSSLSLSLFLSLPLSLSLSLSLFLSLPLSLSLSLPLPLSLFLYPSSSLFLSLSLSLSLFLSLPLSSSLFLSLSLSLPLPLSSSLSLSPSSSLSLFFLVVGKTSLITRFMYDSFDNTYQATIGIDFLSKTMYLEDRTVRLQLWDTAGQERFRSLIPSYIRDSTVAVVVYDITNVNSFQQTSKWIDDVRTERGSDVIIMLVGNKTDLGDKRQITIEEGEQRAKELSVMFIETSAKTGYNVKQLFRRVASALPGMESMQETSKEGMIDIKMDKPQEPPTTEGGCSC</sequence>
<evidence type="ECO:0000256" key="16">
    <source>
        <dbReference type="ARBA" id="ARBA00023329"/>
    </source>
</evidence>
<dbReference type="PROSITE" id="PS51420">
    <property type="entry name" value="RHO"/>
    <property type="match status" value="1"/>
</dbReference>
<dbReference type="SMART" id="SM00174">
    <property type="entry name" value="RHO"/>
    <property type="match status" value="1"/>
</dbReference>
<evidence type="ECO:0000256" key="1">
    <source>
        <dbReference type="ARBA" id="ARBA00004399"/>
    </source>
</evidence>
<dbReference type="GeneTree" id="ENSGT00940000159656"/>
<dbReference type="GO" id="GO:0003925">
    <property type="term" value="F:G protein activity"/>
    <property type="evidence" value="ECO:0007669"/>
    <property type="project" value="UniProtKB-EC"/>
</dbReference>
<comment type="catalytic activity">
    <reaction evidence="18">
        <text>GTP + H2O = GDP + phosphate + H(+)</text>
        <dbReference type="Rhea" id="RHEA:19669"/>
        <dbReference type="ChEBI" id="CHEBI:15377"/>
        <dbReference type="ChEBI" id="CHEBI:15378"/>
        <dbReference type="ChEBI" id="CHEBI:37565"/>
        <dbReference type="ChEBI" id="CHEBI:43474"/>
        <dbReference type="ChEBI" id="CHEBI:58189"/>
        <dbReference type="EC" id="3.6.5.2"/>
    </reaction>
    <physiologicalReaction direction="left-to-right" evidence="18">
        <dbReference type="Rhea" id="RHEA:19670"/>
    </physiologicalReaction>
</comment>
<dbReference type="PANTHER" id="PTHR47977">
    <property type="entry name" value="RAS-RELATED PROTEIN RAB"/>
    <property type="match status" value="1"/>
</dbReference>
<dbReference type="GO" id="GO:0000139">
    <property type="term" value="C:Golgi membrane"/>
    <property type="evidence" value="ECO:0007669"/>
    <property type="project" value="UniProtKB-SubCell"/>
</dbReference>
<evidence type="ECO:0000256" key="15">
    <source>
        <dbReference type="ARBA" id="ARBA00023289"/>
    </source>
</evidence>
<evidence type="ECO:0000256" key="10">
    <source>
        <dbReference type="ARBA" id="ARBA00022927"/>
    </source>
</evidence>
<dbReference type="NCBIfam" id="TIGR00231">
    <property type="entry name" value="small_GTP"/>
    <property type="match status" value="1"/>
</dbReference>
<dbReference type="PROSITE" id="PS51421">
    <property type="entry name" value="RAS"/>
    <property type="match status" value="1"/>
</dbReference>
<dbReference type="InterPro" id="IPR050227">
    <property type="entry name" value="Rab"/>
</dbReference>
<dbReference type="Proteomes" id="UP000694557">
    <property type="component" value="Unassembled WGS sequence"/>
</dbReference>
<gene>
    <name evidence="21" type="primary">RAB6B</name>
    <name evidence="21" type="synonym">LOC109884447</name>
</gene>
<keyword evidence="6" id="KW-0488">Methylation</keyword>
<dbReference type="InterPro" id="IPR027417">
    <property type="entry name" value="P-loop_NTPase"/>
</dbReference>
<comment type="similarity">
    <text evidence="3">Belongs to the small GTPase superfamily. Rab family.</text>
</comment>
<dbReference type="FunFam" id="3.40.50.300:FF:001163">
    <property type="entry name" value="RAB6B, member RAS oncogene family"/>
    <property type="match status" value="1"/>
</dbReference>
<dbReference type="GO" id="GO:0016192">
    <property type="term" value="P:vesicle-mediated transport"/>
    <property type="evidence" value="ECO:0007669"/>
    <property type="project" value="UniProtKB-KW"/>
</dbReference>
<evidence type="ECO:0000256" key="18">
    <source>
        <dbReference type="ARBA" id="ARBA00047660"/>
    </source>
</evidence>
<keyword evidence="5" id="KW-0813">Transport</keyword>
<dbReference type="CDD" id="cd01861">
    <property type="entry name" value="Rab6"/>
    <property type="match status" value="1"/>
</dbReference>
<evidence type="ECO:0000256" key="5">
    <source>
        <dbReference type="ARBA" id="ARBA00022448"/>
    </source>
</evidence>
<evidence type="ECO:0000313" key="21">
    <source>
        <dbReference type="Ensembl" id="ENSOKIP00005065205.1"/>
    </source>
</evidence>
<keyword evidence="9" id="KW-0931">ER-Golgi transport</keyword>
<evidence type="ECO:0000256" key="4">
    <source>
        <dbReference type="ARBA" id="ARBA00011984"/>
    </source>
</evidence>
<evidence type="ECO:0000256" key="11">
    <source>
        <dbReference type="ARBA" id="ARBA00023034"/>
    </source>
</evidence>
<keyword evidence="22" id="KW-1185">Reference proteome</keyword>
<reference evidence="21" key="1">
    <citation type="submission" date="2025-08" db="UniProtKB">
        <authorList>
            <consortium name="Ensembl"/>
        </authorList>
    </citation>
    <scope>IDENTIFICATION</scope>
</reference>
<reference evidence="21" key="2">
    <citation type="submission" date="2025-09" db="UniProtKB">
        <authorList>
            <consortium name="Ensembl"/>
        </authorList>
    </citation>
    <scope>IDENTIFICATION</scope>
</reference>
<name>A0A8C7I0E1_ONCKI</name>
<keyword evidence="10" id="KW-0653">Protein transport</keyword>